<evidence type="ECO:0000313" key="13">
    <source>
        <dbReference type="Proteomes" id="UP000260351"/>
    </source>
</evidence>
<keyword evidence="3" id="KW-0862">Zinc</keyword>
<feature type="domain" description="Multidrug resistance protein MdtA-like barrel-sandwich hybrid" evidence="9">
    <location>
        <begin position="65"/>
        <end position="190"/>
    </location>
</feature>
<dbReference type="GO" id="GO:0046686">
    <property type="term" value="P:response to cadmium ion"/>
    <property type="evidence" value="ECO:0007669"/>
    <property type="project" value="UniProtKB-KW"/>
</dbReference>
<dbReference type="InterPro" id="IPR006143">
    <property type="entry name" value="RND_pump_MFP"/>
</dbReference>
<evidence type="ECO:0000313" key="12">
    <source>
        <dbReference type="EMBL" id="RFF30291.1"/>
    </source>
</evidence>
<evidence type="ECO:0000259" key="9">
    <source>
        <dbReference type="Pfam" id="PF25917"/>
    </source>
</evidence>
<dbReference type="OrthoDB" id="9806939at2"/>
<dbReference type="Gene3D" id="2.40.50.100">
    <property type="match status" value="1"/>
</dbReference>
<feature type="chain" id="PRO_5017732182" evidence="8">
    <location>
        <begin position="27"/>
        <end position="372"/>
    </location>
</feature>
<feature type="coiled-coil region" evidence="6">
    <location>
        <begin position="97"/>
        <end position="128"/>
    </location>
</feature>
<dbReference type="PROSITE" id="PS51257">
    <property type="entry name" value="PROKAR_LIPOPROTEIN"/>
    <property type="match status" value="1"/>
</dbReference>
<dbReference type="GO" id="GO:1990281">
    <property type="term" value="C:efflux pump complex"/>
    <property type="evidence" value="ECO:0007669"/>
    <property type="project" value="TreeGrafter"/>
</dbReference>
<dbReference type="FunFam" id="2.40.30.170:FF:000010">
    <property type="entry name" value="Efflux RND transporter periplasmic adaptor subunit"/>
    <property type="match status" value="1"/>
</dbReference>
<feature type="region of interest" description="Disordered" evidence="7">
    <location>
        <begin position="347"/>
        <end position="372"/>
    </location>
</feature>
<dbReference type="SUPFAM" id="SSF111369">
    <property type="entry name" value="HlyD-like secretion proteins"/>
    <property type="match status" value="1"/>
</dbReference>
<evidence type="ECO:0000256" key="5">
    <source>
        <dbReference type="ARBA" id="ARBA00058766"/>
    </source>
</evidence>
<evidence type="ECO:0000256" key="3">
    <source>
        <dbReference type="ARBA" id="ARBA00022833"/>
    </source>
</evidence>
<reference evidence="12 13" key="1">
    <citation type="submission" date="2018-08" db="EMBL/GenBank/DDBJ databases">
        <title>Wenzhouxiangella salilacus sp. nov., a novel bacterium isolated from a saline lake in Xinjiang Province, China.</title>
        <authorList>
            <person name="Han S."/>
        </authorList>
    </citation>
    <scope>NUCLEOTIDE SEQUENCE [LARGE SCALE GENOMIC DNA]</scope>
    <source>
        <strain evidence="12 13">XDB06</strain>
    </source>
</reference>
<organism evidence="12 13">
    <name type="scientific">Wenzhouxiangella sediminis</name>
    <dbReference type="NCBI Taxonomy" id="1792836"/>
    <lineage>
        <taxon>Bacteria</taxon>
        <taxon>Pseudomonadati</taxon>
        <taxon>Pseudomonadota</taxon>
        <taxon>Gammaproteobacteria</taxon>
        <taxon>Chromatiales</taxon>
        <taxon>Wenzhouxiangellaceae</taxon>
        <taxon>Wenzhouxiangella</taxon>
    </lineage>
</organism>
<dbReference type="NCBIfam" id="TIGR01730">
    <property type="entry name" value="RND_mfp"/>
    <property type="match status" value="1"/>
</dbReference>
<gene>
    <name evidence="12" type="ORF">DZC52_09450</name>
</gene>
<comment type="similarity">
    <text evidence="1">Belongs to the membrane fusion protein (MFP) (TC 8.A.1) family.</text>
</comment>
<dbReference type="GO" id="GO:0015562">
    <property type="term" value="F:efflux transmembrane transporter activity"/>
    <property type="evidence" value="ECO:0007669"/>
    <property type="project" value="TreeGrafter"/>
</dbReference>
<evidence type="ECO:0000259" key="10">
    <source>
        <dbReference type="Pfam" id="PF25954"/>
    </source>
</evidence>
<evidence type="ECO:0000256" key="4">
    <source>
        <dbReference type="ARBA" id="ARBA00043263"/>
    </source>
</evidence>
<keyword evidence="8" id="KW-0732">Signal</keyword>
<feature type="signal peptide" evidence="8">
    <location>
        <begin position="1"/>
        <end position="26"/>
    </location>
</feature>
<evidence type="ECO:0000256" key="7">
    <source>
        <dbReference type="SAM" id="MobiDB-lite"/>
    </source>
</evidence>
<dbReference type="RefSeq" id="WP_116650892.1">
    <property type="nucleotide sequence ID" value="NZ_QUZK01000037.1"/>
</dbReference>
<accession>A0A3E1K8F2</accession>
<comment type="function">
    <text evidence="5">CzcA and CzcB together would act in zinc efflux nearly as effectively as the complete czc efflux system (CzcABC). The CzcB protein is thought to funnel zinc cations to the CzcA transport protein.</text>
</comment>
<name>A0A3E1K8F2_9GAMM</name>
<dbReference type="Gene3D" id="1.10.287.470">
    <property type="entry name" value="Helix hairpin bin"/>
    <property type="match status" value="1"/>
</dbReference>
<dbReference type="InterPro" id="IPR058637">
    <property type="entry name" value="YknX-like_C"/>
</dbReference>
<dbReference type="Gene3D" id="2.40.420.20">
    <property type="match status" value="1"/>
</dbReference>
<dbReference type="PANTHER" id="PTHR30469:SF38">
    <property type="entry name" value="HLYD FAMILY SECRETION PROTEIN"/>
    <property type="match status" value="1"/>
</dbReference>
<evidence type="ECO:0000259" key="11">
    <source>
        <dbReference type="Pfam" id="PF25989"/>
    </source>
</evidence>
<sequence length="372" mass="40112">MNKTLSLLLVASLGLATACGSKQSTAVNEEKEESPAVPVEAVAARQDAIEAFYSATATLEADGEAAVVPRVGGRITALEVEEGDRVAAGDVLARIDDERLRLELLRAEADLKRLRQDLERQREMHERDMISTEAFERLQYQFEAQQAAVELARLELSYTAIEAPITGVVSERMIKVGNMVSTSEPVFRVTALDPLQATLHVPERELSRLAPGQAASLSADAIPGERFVGVIDRISPVIDADSGTFRVTVELRDESGRLRPGMFGRFDIVYDRRDQAVLVPVEAVLIEDGEASVFVVADGQAQRRGVEVGYRNNGDYEIVAGIEPGESVVVTGQASLKSGARVQVLGSEDAEPPQAISEQAVAENTEAVDISS</sequence>
<comment type="caution">
    <text evidence="12">The sequence shown here is derived from an EMBL/GenBank/DDBJ whole genome shotgun (WGS) entry which is preliminary data.</text>
</comment>
<dbReference type="Proteomes" id="UP000260351">
    <property type="component" value="Unassembled WGS sequence"/>
</dbReference>
<dbReference type="Pfam" id="PF25954">
    <property type="entry name" value="Beta-barrel_RND_2"/>
    <property type="match status" value="1"/>
</dbReference>
<dbReference type="PANTHER" id="PTHR30469">
    <property type="entry name" value="MULTIDRUG RESISTANCE PROTEIN MDTA"/>
    <property type="match status" value="1"/>
</dbReference>
<feature type="domain" description="YknX-like C-terminal permuted SH3-like" evidence="11">
    <location>
        <begin position="278"/>
        <end position="344"/>
    </location>
</feature>
<dbReference type="EMBL" id="QUZK01000037">
    <property type="protein sequence ID" value="RFF30291.1"/>
    <property type="molecule type" value="Genomic_DNA"/>
</dbReference>
<dbReference type="FunFam" id="2.40.420.20:FF:000006">
    <property type="entry name" value="RND family efflux transporter MFP subunit"/>
    <property type="match status" value="1"/>
</dbReference>
<dbReference type="InterPro" id="IPR058792">
    <property type="entry name" value="Beta-barrel_RND_2"/>
</dbReference>
<dbReference type="Gene3D" id="2.40.30.170">
    <property type="match status" value="1"/>
</dbReference>
<proteinExistence type="inferred from homology"/>
<keyword evidence="6" id="KW-0175">Coiled coil</keyword>
<evidence type="ECO:0000256" key="2">
    <source>
        <dbReference type="ARBA" id="ARBA00022448"/>
    </source>
</evidence>
<evidence type="ECO:0000256" key="6">
    <source>
        <dbReference type="SAM" id="Coils"/>
    </source>
</evidence>
<feature type="domain" description="CusB-like beta-barrel" evidence="10">
    <location>
        <begin position="199"/>
        <end position="266"/>
    </location>
</feature>
<dbReference type="InterPro" id="IPR058625">
    <property type="entry name" value="MdtA-like_BSH"/>
</dbReference>
<keyword evidence="4" id="KW-0105">Cadmium resistance</keyword>
<dbReference type="Pfam" id="PF25989">
    <property type="entry name" value="YknX_C"/>
    <property type="match status" value="1"/>
</dbReference>
<dbReference type="AlphaFoldDB" id="A0A3E1K8F2"/>
<protein>
    <submittedName>
        <fullName evidence="12">Efflux RND transporter periplasmic adaptor subunit</fullName>
    </submittedName>
</protein>
<dbReference type="Pfam" id="PF25917">
    <property type="entry name" value="BSH_RND"/>
    <property type="match status" value="1"/>
</dbReference>
<evidence type="ECO:0000256" key="1">
    <source>
        <dbReference type="ARBA" id="ARBA00009477"/>
    </source>
</evidence>
<keyword evidence="2" id="KW-0813">Transport</keyword>
<keyword evidence="13" id="KW-1185">Reference proteome</keyword>
<evidence type="ECO:0000256" key="8">
    <source>
        <dbReference type="SAM" id="SignalP"/>
    </source>
</evidence>